<dbReference type="Proteomes" id="UP000011554">
    <property type="component" value="Unassembled WGS sequence"/>
</dbReference>
<protein>
    <submittedName>
        <fullName evidence="2">Uncharacterized protein</fullName>
    </submittedName>
</protein>
<gene>
    <name evidence="2" type="ORF">C481_11964</name>
</gene>
<proteinExistence type="predicted"/>
<dbReference type="Pfam" id="PF19137">
    <property type="entry name" value="DUF5820"/>
    <property type="match status" value="1"/>
</dbReference>
<keyword evidence="3" id="KW-1185">Reference proteome</keyword>
<dbReference type="InterPro" id="IPR043858">
    <property type="entry name" value="DUF5820"/>
</dbReference>
<dbReference type="OrthoDB" id="202378at2157"/>
<dbReference type="EMBL" id="AOIO01000030">
    <property type="protein sequence ID" value="ELZ00361.1"/>
    <property type="molecule type" value="Genomic_DNA"/>
</dbReference>
<feature type="compositionally biased region" description="Basic and acidic residues" evidence="1">
    <location>
        <begin position="128"/>
        <end position="137"/>
    </location>
</feature>
<dbReference type="eggNOG" id="arCOG04630">
    <property type="taxonomic scope" value="Archaea"/>
</dbReference>
<evidence type="ECO:0000313" key="2">
    <source>
        <dbReference type="EMBL" id="ELZ00361.1"/>
    </source>
</evidence>
<feature type="region of interest" description="Disordered" evidence="1">
    <location>
        <begin position="128"/>
        <end position="147"/>
    </location>
</feature>
<reference evidence="2 3" key="1">
    <citation type="journal article" date="2014" name="PLoS Genet.">
        <title>Phylogenetically driven sequencing of extremely halophilic archaea reveals strategies for static and dynamic osmo-response.</title>
        <authorList>
            <person name="Becker E.A."/>
            <person name="Seitzer P.M."/>
            <person name="Tritt A."/>
            <person name="Larsen D."/>
            <person name="Krusor M."/>
            <person name="Yao A.I."/>
            <person name="Wu D."/>
            <person name="Madern D."/>
            <person name="Eisen J.A."/>
            <person name="Darling A.E."/>
            <person name="Facciotti M.T."/>
        </authorList>
    </citation>
    <scope>NUCLEOTIDE SEQUENCE [LARGE SCALE GENOMIC DNA]</scope>
    <source>
        <strain evidence="2 3">DSM 12278</strain>
    </source>
</reference>
<dbReference type="PATRIC" id="fig|29540.5.peg.2422"/>
<organism evidence="2 3">
    <name type="scientific">Natrialba asiatica (strain ATCC 700177 / DSM 12278 / JCM 9576 / FERM P-10747 / NBRC 102637 / 172P1)</name>
    <dbReference type="NCBI Taxonomy" id="29540"/>
    <lineage>
        <taxon>Archaea</taxon>
        <taxon>Methanobacteriati</taxon>
        <taxon>Methanobacteriota</taxon>
        <taxon>Stenosarchaea group</taxon>
        <taxon>Halobacteria</taxon>
        <taxon>Halobacteriales</taxon>
        <taxon>Natrialbaceae</taxon>
        <taxon>Natrialba</taxon>
    </lineage>
</organism>
<evidence type="ECO:0000313" key="3">
    <source>
        <dbReference type="Proteomes" id="UP000011554"/>
    </source>
</evidence>
<accession>M0ANP5</accession>
<dbReference type="RefSeq" id="WP_006109428.1">
    <property type="nucleotide sequence ID" value="NZ_AOIO01000030.1"/>
</dbReference>
<evidence type="ECO:0000256" key="1">
    <source>
        <dbReference type="SAM" id="MobiDB-lite"/>
    </source>
</evidence>
<feature type="compositionally biased region" description="Acidic residues" evidence="1">
    <location>
        <begin position="138"/>
        <end position="147"/>
    </location>
</feature>
<dbReference type="AlphaFoldDB" id="M0ANP5"/>
<sequence>MTDLAALPDSWDIWAEGEDGRLVLAYRPDIFNGSDLPAPCLPTLYLTHGRRTRRPGQNPTDTTGRNDWYVTLYLEPEITLDGGAQFSTRSDALSAALELAQQFDAGEIDYRDCYQVPREQYFARLDEFTGREPAGERESEEAFSDRS</sequence>
<comment type="caution">
    <text evidence="2">The sequence shown here is derived from an EMBL/GenBank/DDBJ whole genome shotgun (WGS) entry which is preliminary data.</text>
</comment>
<name>M0ANP5_NATA1</name>